<dbReference type="OrthoDB" id="9785810at2"/>
<dbReference type="Proteomes" id="UP000472580">
    <property type="component" value="Unassembled WGS sequence"/>
</dbReference>
<feature type="domain" description="AAA" evidence="1">
    <location>
        <begin position="1"/>
        <end position="172"/>
    </location>
</feature>
<name>A0A6L6YH79_9BURK</name>
<dbReference type="SUPFAM" id="SSF52540">
    <property type="entry name" value="P-loop containing nucleoside triphosphate hydrolases"/>
    <property type="match status" value="1"/>
</dbReference>
<evidence type="ECO:0000313" key="3">
    <source>
        <dbReference type="Proteomes" id="UP000472580"/>
    </source>
</evidence>
<dbReference type="CDD" id="cd02042">
    <property type="entry name" value="ParAB_family"/>
    <property type="match status" value="1"/>
</dbReference>
<proteinExistence type="predicted"/>
<accession>A0A6L6YH79</accession>
<dbReference type="Pfam" id="PF13614">
    <property type="entry name" value="AAA_31"/>
    <property type="match status" value="1"/>
</dbReference>
<evidence type="ECO:0000313" key="2">
    <source>
        <dbReference type="EMBL" id="MVX57006.1"/>
    </source>
</evidence>
<dbReference type="InterPro" id="IPR050678">
    <property type="entry name" value="DNA_Partitioning_ATPase"/>
</dbReference>
<sequence length="288" mass="31980">MKILSVINEKGGVGKTFVTTQLGYFCRYKLGNRVLVVDLDQQNNTGEILSQSGLCSLNPASSGQILRDGESISTDSEFLVVPGDDTLLELESLNEEARVAMNLNNALETVADNFDLCIIDCPPSADVRQLAALSVSTNYLIPFQAKAESISGVDKTMTRASIISQEINTELELVGLLLSMVKMQGIQKENFEQIMKSTGNLLLKKFDPRTKEEKDFCFIPERSEFTAAQQFHRPVFFSEGGKPRKEAAELARVWISLVHKLGLPIHKPLRIGQNPETKKLFEIKGENE</sequence>
<dbReference type="PANTHER" id="PTHR13696:SF99">
    <property type="entry name" value="COBYRINIC ACID AC-DIAMIDE SYNTHASE"/>
    <property type="match status" value="1"/>
</dbReference>
<dbReference type="InterPro" id="IPR027417">
    <property type="entry name" value="P-loop_NTPase"/>
</dbReference>
<dbReference type="EMBL" id="WSRP01000020">
    <property type="protein sequence ID" value="MVX57006.1"/>
    <property type="molecule type" value="Genomic_DNA"/>
</dbReference>
<protein>
    <submittedName>
        <fullName evidence="2">AAA family ATPase</fullName>
    </submittedName>
</protein>
<comment type="caution">
    <text evidence="2">The sequence shown here is derived from an EMBL/GenBank/DDBJ whole genome shotgun (WGS) entry which is preliminary data.</text>
</comment>
<dbReference type="RefSeq" id="WP_160335439.1">
    <property type="nucleotide sequence ID" value="NZ_WSRP01000020.1"/>
</dbReference>
<evidence type="ECO:0000259" key="1">
    <source>
        <dbReference type="Pfam" id="PF13614"/>
    </source>
</evidence>
<gene>
    <name evidence="2" type="ORF">E5987_07260</name>
</gene>
<dbReference type="Gene3D" id="3.40.50.300">
    <property type="entry name" value="P-loop containing nucleotide triphosphate hydrolases"/>
    <property type="match status" value="1"/>
</dbReference>
<keyword evidence="3" id="KW-1185">Reference proteome</keyword>
<dbReference type="AlphaFoldDB" id="A0A6L6YH79"/>
<dbReference type="InterPro" id="IPR025669">
    <property type="entry name" value="AAA_dom"/>
</dbReference>
<organism evidence="2 3">
    <name type="scientific">Parasutterella muris</name>
    <dbReference type="NCBI Taxonomy" id="2565572"/>
    <lineage>
        <taxon>Bacteria</taxon>
        <taxon>Pseudomonadati</taxon>
        <taxon>Pseudomonadota</taxon>
        <taxon>Betaproteobacteria</taxon>
        <taxon>Burkholderiales</taxon>
        <taxon>Sutterellaceae</taxon>
        <taxon>Parasutterella</taxon>
    </lineage>
</organism>
<reference evidence="2 3" key="1">
    <citation type="submission" date="2019-12" db="EMBL/GenBank/DDBJ databases">
        <title>Microbes associate with the intestines of laboratory mice.</title>
        <authorList>
            <person name="Navarre W."/>
            <person name="Wong E."/>
        </authorList>
    </citation>
    <scope>NUCLEOTIDE SEQUENCE [LARGE SCALE GENOMIC DNA]</scope>
    <source>
        <strain evidence="2 3">NM82_D38</strain>
    </source>
</reference>
<dbReference type="PANTHER" id="PTHR13696">
    <property type="entry name" value="P-LOOP CONTAINING NUCLEOSIDE TRIPHOSPHATE HYDROLASE"/>
    <property type="match status" value="1"/>
</dbReference>